<evidence type="ECO:0000313" key="1">
    <source>
        <dbReference type="EMBL" id="KRY91200.1"/>
    </source>
</evidence>
<dbReference type="AlphaFoldDB" id="A0A0V1FYU3"/>
<comment type="caution">
    <text evidence="1">The sequence shown here is derived from an EMBL/GenBank/DDBJ whole genome shotgun (WGS) entry which is preliminary data.</text>
</comment>
<protein>
    <submittedName>
        <fullName evidence="1">Uncharacterized protein</fullName>
    </submittedName>
</protein>
<reference evidence="1 2" key="1">
    <citation type="submission" date="2015-01" db="EMBL/GenBank/DDBJ databases">
        <title>Evolution of Trichinella species and genotypes.</title>
        <authorList>
            <person name="Korhonen P.K."/>
            <person name="Edoardo P."/>
            <person name="Giuseppe L.R."/>
            <person name="Gasser R.B."/>
        </authorList>
    </citation>
    <scope>NUCLEOTIDE SEQUENCE [LARGE SCALE GENOMIC DNA]</scope>
    <source>
        <strain evidence="1">ISS470</strain>
    </source>
</reference>
<gene>
    <name evidence="1" type="ORF">T4D_9343</name>
</gene>
<proteinExistence type="predicted"/>
<dbReference type="EMBL" id="JYDT01000015">
    <property type="protein sequence ID" value="KRY91200.1"/>
    <property type="molecule type" value="Genomic_DNA"/>
</dbReference>
<keyword evidence="2" id="KW-1185">Reference proteome</keyword>
<organism evidence="1 2">
    <name type="scientific">Trichinella pseudospiralis</name>
    <name type="common">Parasitic roundworm</name>
    <dbReference type="NCBI Taxonomy" id="6337"/>
    <lineage>
        <taxon>Eukaryota</taxon>
        <taxon>Metazoa</taxon>
        <taxon>Ecdysozoa</taxon>
        <taxon>Nematoda</taxon>
        <taxon>Enoplea</taxon>
        <taxon>Dorylaimia</taxon>
        <taxon>Trichinellida</taxon>
        <taxon>Trichinellidae</taxon>
        <taxon>Trichinella</taxon>
    </lineage>
</organism>
<dbReference type="Proteomes" id="UP000054995">
    <property type="component" value="Unassembled WGS sequence"/>
</dbReference>
<evidence type="ECO:0000313" key="2">
    <source>
        <dbReference type="Proteomes" id="UP000054995"/>
    </source>
</evidence>
<accession>A0A0V1FYU3</accession>
<name>A0A0V1FYU3_TRIPS</name>
<sequence length="97" mass="11041">MTNSDILRVGRRLGRANLDEKAKQPTLLIYRAPEGIARRECIACMHVTAPLVQQRMSELPFVQVDVDFASPLLIRNDSPNCPNQEGLRLHFLILQFI</sequence>